<accession>A0A075UR47</accession>
<sequence>MQGLSGRLRSSVMVDRRRCLVLVPVALFAAGCATAAPTPIFAAASSTPSVESAPMLGAAAPSGAPFVAADGRDLRACADGECEVLVRTGDQIPNDGGAGPLSVAVQAGKVGLAPASGGMGAAVSGPPGMAHQINRQVIVVVAVQGDEGIVRLSRK</sequence>
<feature type="signal peptide" evidence="1">
    <location>
        <begin position="1"/>
        <end position="35"/>
    </location>
</feature>
<protein>
    <submittedName>
        <fullName evidence="2">Conserved putative secreted protein</fullName>
    </submittedName>
</protein>
<keyword evidence="3" id="KW-1185">Reference proteome</keyword>
<reference evidence="2 3" key="1">
    <citation type="journal article" date="2014" name="J. Biotechnol.">
        <title>Complete genome sequence of the actinobacterium Amycolatopsis japonica MG417-CF17(T) (=DSM 44213T) producing (S,S)-N,N'-ethylenediaminedisuccinic acid.</title>
        <authorList>
            <person name="Stegmann E."/>
            <person name="Albersmeier A."/>
            <person name="Spohn M."/>
            <person name="Gert H."/>
            <person name="Weber T."/>
            <person name="Wohlleben W."/>
            <person name="Kalinowski J."/>
            <person name="Ruckert C."/>
        </authorList>
    </citation>
    <scope>NUCLEOTIDE SEQUENCE [LARGE SCALE GENOMIC DNA]</scope>
    <source>
        <strain evidence="3">MG417-CF17 (DSM 44213)</strain>
    </source>
</reference>
<dbReference type="STRING" id="208439.AJAP_19045"/>
<dbReference type="eggNOG" id="ENOG5033NWX">
    <property type="taxonomic scope" value="Bacteria"/>
</dbReference>
<organism evidence="2 3">
    <name type="scientific">Amycolatopsis japonica</name>
    <dbReference type="NCBI Taxonomy" id="208439"/>
    <lineage>
        <taxon>Bacteria</taxon>
        <taxon>Bacillati</taxon>
        <taxon>Actinomycetota</taxon>
        <taxon>Actinomycetes</taxon>
        <taxon>Pseudonocardiales</taxon>
        <taxon>Pseudonocardiaceae</taxon>
        <taxon>Amycolatopsis</taxon>
        <taxon>Amycolatopsis japonica group</taxon>
    </lineage>
</organism>
<feature type="chain" id="PRO_5039198449" evidence="1">
    <location>
        <begin position="36"/>
        <end position="155"/>
    </location>
</feature>
<dbReference type="KEGG" id="aja:AJAP_19045"/>
<evidence type="ECO:0000313" key="2">
    <source>
        <dbReference type="EMBL" id="AIG76672.1"/>
    </source>
</evidence>
<evidence type="ECO:0000256" key="1">
    <source>
        <dbReference type="SAM" id="SignalP"/>
    </source>
</evidence>
<gene>
    <name evidence="2" type="ORF">AJAP_19045</name>
</gene>
<dbReference type="EMBL" id="CP008953">
    <property type="protein sequence ID" value="AIG76672.1"/>
    <property type="molecule type" value="Genomic_DNA"/>
</dbReference>
<dbReference type="HOGENOM" id="CLU_1923151_0_0_11"/>
<proteinExistence type="predicted"/>
<evidence type="ECO:0000313" key="3">
    <source>
        <dbReference type="Proteomes" id="UP000028492"/>
    </source>
</evidence>
<keyword evidence="1" id="KW-0732">Signal</keyword>
<dbReference type="AlphaFoldDB" id="A0A075UR47"/>
<dbReference type="PROSITE" id="PS51257">
    <property type="entry name" value="PROKAR_LIPOPROTEIN"/>
    <property type="match status" value="1"/>
</dbReference>
<name>A0A075UR47_9PSEU</name>
<dbReference type="Proteomes" id="UP000028492">
    <property type="component" value="Chromosome"/>
</dbReference>